<dbReference type="EMBL" id="JAVHNS010000001">
    <property type="protein sequence ID" value="KAK6362805.1"/>
    <property type="molecule type" value="Genomic_DNA"/>
</dbReference>
<dbReference type="SMART" id="SM00270">
    <property type="entry name" value="ChtBD1"/>
    <property type="match status" value="2"/>
</dbReference>
<dbReference type="AlphaFoldDB" id="A0AAV9VN48"/>
<feature type="disulfide bond" evidence="4">
    <location>
        <begin position="114"/>
        <end position="128"/>
    </location>
</feature>
<feature type="domain" description="Chitin-binding type-1" evidence="7">
    <location>
        <begin position="95"/>
        <end position="149"/>
    </location>
</feature>
<evidence type="ECO:0000313" key="9">
    <source>
        <dbReference type="EMBL" id="KAK6362805.1"/>
    </source>
</evidence>
<dbReference type="InterPro" id="IPR036861">
    <property type="entry name" value="Endochitinase-like_sf"/>
</dbReference>
<name>A0AAV9VN48_9PEZI</name>
<comment type="caution">
    <text evidence="4">Lacks conserved residue(s) required for the propagation of feature annotation.</text>
</comment>
<evidence type="ECO:0000259" key="8">
    <source>
        <dbReference type="PROSITE" id="PS51910"/>
    </source>
</evidence>
<feature type="signal peptide" evidence="6">
    <location>
        <begin position="1"/>
        <end position="24"/>
    </location>
</feature>
<evidence type="ECO:0000259" key="7">
    <source>
        <dbReference type="PROSITE" id="PS50941"/>
    </source>
</evidence>
<comment type="caution">
    <text evidence="9">The sequence shown here is derived from an EMBL/GenBank/DDBJ whole genome shotgun (WGS) entry which is preliminary data.</text>
</comment>
<feature type="domain" description="GH18" evidence="8">
    <location>
        <begin position="165"/>
        <end position="516"/>
    </location>
</feature>
<dbReference type="SMART" id="SM00636">
    <property type="entry name" value="Glyco_18"/>
    <property type="match status" value="1"/>
</dbReference>
<feature type="compositionally biased region" description="Low complexity" evidence="5">
    <location>
        <begin position="638"/>
        <end position="659"/>
    </location>
</feature>
<keyword evidence="3 4" id="KW-0147">Chitin-binding</keyword>
<dbReference type="PANTHER" id="PTHR11177:SF333">
    <property type="entry name" value="CHITINASE"/>
    <property type="match status" value="1"/>
</dbReference>
<sequence length="980" mass="107641">MKSQSSTVKNSVTCLLFFLGLSNARSLFKDSKNYYDWNSASYALERRQDNGPIQCTSTTPCADGSCCNSLGKCGYSPSHCKPTAPVVCHSNCNAVAMCGQYSLGGTQKCGLDICCSYFGWCGTETLHCINADPKGNTLPCQAGYGLCQVIPPPSCGTGSGTASGGRKIGYYQVSNIRARACNKVVPDQLITKGFTQLNLAFASINPSTFQVIPWDPADEPYYYAFTNLKTATLKTWISVGGFDFSDPGPTHTTWSDMVASAANRQKFISSLISFMDKYGFQGADLDWEYPTAPERGGRSTDPQNYVSLVREMKAAFGTKYGISLVLAPDYWYLRGMDPKGMEPYVDHFGFMSYDLHGAWDGNNPTLGPKIRPQTDIREIYNDTRPLWFAKLNPAKINFGIAYYGRGYTVADRGCMTLGCIFSGPNKAAACTNFPGVMSAREIQNVISSRGVTPNLLSGPMIKELKWDDQWIGYDDDETINMKLGVANDLCMGGSMVWSVDFDARIADQGAPPPVSLPGSPPPSFIPGSDPNVVTKGDSFVVVAAGSQLGNAGTSRQYQWRYYGVREGQTVDYSFLFEQENSPLSVSKALSAGFDLSTDRLPTDITYHRVFGRRCSYDPSGGPGGSLECWGEGAGGTGPVSSGTVSATKTATSSSTPTATIQCSKPSSPISFCAPQNRNCGRIYSVCDIPQPDVAPRGLPNIPFIPPIPDPSLPDHLIGQMGRTPLILRYIGVAWMMDRIRPGVIYGNHVQLFYTRPLAALFGRRGLSGIAQTVASHRGGNGWLTIWDGWYSDDNPNIADPFINYYDLSRFGYLRDIRITDPRPVLPQDFYEASDQYYYFSLMSAAYAMSARGTVIVLTDDPRRITMTGIWGNVEYRILINQGWTDRYGNTSRNPNVDRIIATNEEETLTYIIFDRNDPSITPNSPRIWQGPLPDVNGRTKKRQLCGTECAPDGPLRWPVARSDPERFTYGGKPYWFDFFG</sequence>
<keyword evidence="4" id="KW-1015">Disulfide bond</keyword>
<dbReference type="SUPFAM" id="SSF51445">
    <property type="entry name" value="(Trans)glycosidases"/>
    <property type="match status" value="1"/>
</dbReference>
<dbReference type="GO" id="GO:0008843">
    <property type="term" value="F:endochitinase activity"/>
    <property type="evidence" value="ECO:0007669"/>
    <property type="project" value="UniProtKB-EC"/>
</dbReference>
<feature type="chain" id="PRO_5043967757" description="chitinase" evidence="6">
    <location>
        <begin position="25"/>
        <end position="980"/>
    </location>
</feature>
<organism evidence="9 10">
    <name type="scientific">Orbilia blumenaviensis</name>
    <dbReference type="NCBI Taxonomy" id="1796055"/>
    <lineage>
        <taxon>Eukaryota</taxon>
        <taxon>Fungi</taxon>
        <taxon>Dikarya</taxon>
        <taxon>Ascomycota</taxon>
        <taxon>Pezizomycotina</taxon>
        <taxon>Orbiliomycetes</taxon>
        <taxon>Orbiliales</taxon>
        <taxon>Orbiliaceae</taxon>
        <taxon>Orbilia</taxon>
    </lineage>
</organism>
<gene>
    <name evidence="9" type="ORF">TWF730_000259</name>
</gene>
<dbReference type="CDD" id="cd00035">
    <property type="entry name" value="ChtBD1"/>
    <property type="match status" value="1"/>
</dbReference>
<keyword evidence="6" id="KW-0732">Signal</keyword>
<feature type="disulfide bond" evidence="4">
    <location>
        <begin position="109"/>
        <end position="121"/>
    </location>
</feature>
<dbReference type="Gene3D" id="3.20.20.80">
    <property type="entry name" value="Glycosidases"/>
    <property type="match status" value="1"/>
</dbReference>
<dbReference type="Proteomes" id="UP001373714">
    <property type="component" value="Unassembled WGS sequence"/>
</dbReference>
<dbReference type="PANTHER" id="PTHR11177">
    <property type="entry name" value="CHITINASE"/>
    <property type="match status" value="1"/>
</dbReference>
<evidence type="ECO:0000256" key="3">
    <source>
        <dbReference type="ARBA" id="ARBA00022669"/>
    </source>
</evidence>
<evidence type="ECO:0000313" key="10">
    <source>
        <dbReference type="Proteomes" id="UP001373714"/>
    </source>
</evidence>
<dbReference type="InterPro" id="IPR001223">
    <property type="entry name" value="Glyco_hydro18_cat"/>
</dbReference>
<evidence type="ECO:0000256" key="6">
    <source>
        <dbReference type="SAM" id="SignalP"/>
    </source>
</evidence>
<evidence type="ECO:0000256" key="5">
    <source>
        <dbReference type="SAM" id="MobiDB-lite"/>
    </source>
</evidence>
<evidence type="ECO:0000256" key="1">
    <source>
        <dbReference type="ARBA" id="ARBA00008682"/>
    </source>
</evidence>
<dbReference type="InterPro" id="IPR017853">
    <property type="entry name" value="GH"/>
</dbReference>
<protein>
    <recommendedName>
        <fullName evidence="2">chitinase</fullName>
        <ecNumber evidence="2">3.2.1.14</ecNumber>
    </recommendedName>
</protein>
<evidence type="ECO:0000256" key="4">
    <source>
        <dbReference type="PROSITE-ProRule" id="PRU00261"/>
    </source>
</evidence>
<keyword evidence="10" id="KW-1185">Reference proteome</keyword>
<dbReference type="Gene3D" id="3.10.50.10">
    <property type="match status" value="1"/>
</dbReference>
<comment type="similarity">
    <text evidence="1">Belongs to the glycosyl hydrolase 18 family. Chitinase class V subfamily.</text>
</comment>
<feature type="region of interest" description="Disordered" evidence="5">
    <location>
        <begin position="637"/>
        <end position="659"/>
    </location>
</feature>
<dbReference type="GO" id="GO:0008061">
    <property type="term" value="F:chitin binding"/>
    <property type="evidence" value="ECO:0007669"/>
    <property type="project" value="UniProtKB-UniRule"/>
</dbReference>
<dbReference type="InterPro" id="IPR011583">
    <property type="entry name" value="Chitinase_II/V-like_cat"/>
</dbReference>
<dbReference type="InterPro" id="IPR029070">
    <property type="entry name" value="Chitinase_insertion_sf"/>
</dbReference>
<dbReference type="Gene3D" id="3.30.60.10">
    <property type="entry name" value="Endochitinase-like"/>
    <property type="match status" value="1"/>
</dbReference>
<dbReference type="PROSITE" id="PS51910">
    <property type="entry name" value="GH18_2"/>
    <property type="match status" value="1"/>
</dbReference>
<dbReference type="Pfam" id="PF00704">
    <property type="entry name" value="Glyco_hydro_18"/>
    <property type="match status" value="1"/>
</dbReference>
<dbReference type="SUPFAM" id="SSF54556">
    <property type="entry name" value="Chitinase insertion domain"/>
    <property type="match status" value="1"/>
</dbReference>
<dbReference type="InterPro" id="IPR050314">
    <property type="entry name" value="Glycosyl_Hydrlase_18"/>
</dbReference>
<dbReference type="GO" id="GO:0005975">
    <property type="term" value="P:carbohydrate metabolic process"/>
    <property type="evidence" value="ECO:0007669"/>
    <property type="project" value="InterPro"/>
</dbReference>
<evidence type="ECO:0000256" key="2">
    <source>
        <dbReference type="ARBA" id="ARBA00012729"/>
    </source>
</evidence>
<reference evidence="9 10" key="1">
    <citation type="submission" date="2019-10" db="EMBL/GenBank/DDBJ databases">
        <authorList>
            <person name="Palmer J.M."/>
        </authorList>
    </citation>
    <scope>NUCLEOTIDE SEQUENCE [LARGE SCALE GENOMIC DNA]</scope>
    <source>
        <strain evidence="9 10">TWF730</strain>
    </source>
</reference>
<accession>A0AAV9VN48</accession>
<dbReference type="PROSITE" id="PS50941">
    <property type="entry name" value="CHIT_BIND_I_2"/>
    <property type="match status" value="1"/>
</dbReference>
<dbReference type="InterPro" id="IPR001002">
    <property type="entry name" value="Chitin-bd_1"/>
</dbReference>
<proteinExistence type="inferred from homology"/>
<dbReference type="EC" id="3.2.1.14" evidence="2"/>